<feature type="transmembrane region" description="Helical" evidence="3">
    <location>
        <begin position="262"/>
        <end position="284"/>
    </location>
</feature>
<dbReference type="AlphaFoldDB" id="A0AAW1UDH8"/>
<feature type="compositionally biased region" description="Basic and acidic residues" evidence="2">
    <location>
        <begin position="625"/>
        <end position="640"/>
    </location>
</feature>
<feature type="transmembrane region" description="Helical" evidence="3">
    <location>
        <begin position="290"/>
        <end position="312"/>
    </location>
</feature>
<gene>
    <name evidence="4" type="ORF">WA026_023126</name>
</gene>
<dbReference type="EMBL" id="JARQZJ010000052">
    <property type="protein sequence ID" value="KAK9878679.1"/>
    <property type="molecule type" value="Genomic_DNA"/>
</dbReference>
<dbReference type="Gene3D" id="1.20.1070.10">
    <property type="entry name" value="Rhodopsin 7-helix transmembrane proteins"/>
    <property type="match status" value="1"/>
</dbReference>
<dbReference type="PANTHER" id="PTHR12011">
    <property type="entry name" value="ADHESION G-PROTEIN COUPLED RECEPTOR"/>
    <property type="match status" value="1"/>
</dbReference>
<organism evidence="4 5">
    <name type="scientific">Henosepilachna vigintioctopunctata</name>
    <dbReference type="NCBI Taxonomy" id="420089"/>
    <lineage>
        <taxon>Eukaryota</taxon>
        <taxon>Metazoa</taxon>
        <taxon>Ecdysozoa</taxon>
        <taxon>Arthropoda</taxon>
        <taxon>Hexapoda</taxon>
        <taxon>Insecta</taxon>
        <taxon>Pterygota</taxon>
        <taxon>Neoptera</taxon>
        <taxon>Endopterygota</taxon>
        <taxon>Coleoptera</taxon>
        <taxon>Polyphaga</taxon>
        <taxon>Cucujiformia</taxon>
        <taxon>Coccinelloidea</taxon>
        <taxon>Coccinellidae</taxon>
        <taxon>Epilachninae</taxon>
        <taxon>Epilachnini</taxon>
        <taxon>Henosepilachna</taxon>
    </lineage>
</organism>
<dbReference type="PANTHER" id="PTHR12011:SF475">
    <property type="entry name" value="LATROPHILIN CIRL"/>
    <property type="match status" value="1"/>
</dbReference>
<dbReference type="Gene3D" id="2.60.220.50">
    <property type="match status" value="1"/>
</dbReference>
<keyword evidence="3" id="KW-0472">Membrane</keyword>
<keyword evidence="1" id="KW-0325">Glycoprotein</keyword>
<sequence>MQQNDALISEEQVQLLQQFIQEVVIEYMSPQVNSKRSTFRSSSDTVDVSIAAIDKIKSPFLRIPFSRKSYPEWFSYKLEVNVERAVLGDTRPLLASVAYRNLSSFLPKRSTVRLNDDIEKEYYLLSDIVANWFIDSKTKTEIRPLFGNTLSMEFRHKAPNFSLRHWEARCAVAKFAMFDNSWDILACNTETLNETSTRCFCTKTGAFAVILTDKVQKSFGEKLEIHKFVVMLGCSICFILSTASGVVLLVHWSKNRTCLLFVKLQCCFSVAGAMMVFIVALATAENNQTASYAMCMMVFLETFLLIAASTQLSKLLVVYAEFVHFPKRSGAKLTVIGIITGVPLLTVFGNHTAHRAMNVKLKTWWIVTGSLSFYVFMTCFVIIILLYVFVYFVVESKIHQFLKFHHKSLGCFQQRIYLLHRSALIFIFLITTTLSSIAYVNYSSEVYWHYEFCAINISLGVVIVISYVVKKDNLSYMDIIQKLKNEKKDMIIANSKNKHLTFYTKEDAEAESESTPESHYATRTTKVRFASEPQIDLIDHAPEVIGVDVLENYKNSPKSFRRSSLDVLQPESECLELDLVISFRPDEVKKVNLVRPRVAVCPPEQENAPKLEFKTFHKNSPPEVKSVEGKIEDQDKEDTKGAGTSKDLDVVLTSISQDLEYLLNQEEDLRDTLKKKRTKSPGKAALEVIENRKYPESLTGISRTHC</sequence>
<protein>
    <submittedName>
        <fullName evidence="4">Uncharacterized protein</fullName>
    </submittedName>
</protein>
<dbReference type="InterPro" id="IPR046338">
    <property type="entry name" value="GAIN_dom_sf"/>
</dbReference>
<evidence type="ECO:0000313" key="4">
    <source>
        <dbReference type="EMBL" id="KAK9878679.1"/>
    </source>
</evidence>
<dbReference type="Proteomes" id="UP001431783">
    <property type="component" value="Unassembled WGS sequence"/>
</dbReference>
<reference evidence="4 5" key="1">
    <citation type="submission" date="2023-03" db="EMBL/GenBank/DDBJ databases">
        <title>Genome insight into feeding habits of ladybird beetles.</title>
        <authorList>
            <person name="Li H.-S."/>
            <person name="Huang Y.-H."/>
            <person name="Pang H."/>
        </authorList>
    </citation>
    <scope>NUCLEOTIDE SEQUENCE [LARGE SCALE GENOMIC DNA]</scope>
    <source>
        <strain evidence="4">SYSU_2023b</strain>
        <tissue evidence="4">Whole body</tissue>
    </source>
</reference>
<evidence type="ECO:0000256" key="1">
    <source>
        <dbReference type="ARBA" id="ARBA00023180"/>
    </source>
</evidence>
<dbReference type="GO" id="GO:0005886">
    <property type="term" value="C:plasma membrane"/>
    <property type="evidence" value="ECO:0007669"/>
    <property type="project" value="TreeGrafter"/>
</dbReference>
<evidence type="ECO:0000256" key="3">
    <source>
        <dbReference type="SAM" id="Phobius"/>
    </source>
</evidence>
<keyword evidence="3" id="KW-0812">Transmembrane</keyword>
<feature type="transmembrane region" description="Helical" evidence="3">
    <location>
        <begin position="228"/>
        <end position="250"/>
    </location>
</feature>
<evidence type="ECO:0000313" key="5">
    <source>
        <dbReference type="Proteomes" id="UP001431783"/>
    </source>
</evidence>
<keyword evidence="3" id="KW-1133">Transmembrane helix</keyword>
<name>A0AAW1UDH8_9CUCU</name>
<feature type="transmembrane region" description="Helical" evidence="3">
    <location>
        <begin position="333"/>
        <end position="353"/>
    </location>
</feature>
<feature type="region of interest" description="Disordered" evidence="2">
    <location>
        <begin position="619"/>
        <end position="644"/>
    </location>
</feature>
<feature type="transmembrane region" description="Helical" evidence="3">
    <location>
        <begin position="423"/>
        <end position="442"/>
    </location>
</feature>
<keyword evidence="5" id="KW-1185">Reference proteome</keyword>
<proteinExistence type="predicted"/>
<feature type="transmembrane region" description="Helical" evidence="3">
    <location>
        <begin position="448"/>
        <end position="469"/>
    </location>
</feature>
<feature type="transmembrane region" description="Helical" evidence="3">
    <location>
        <begin position="373"/>
        <end position="394"/>
    </location>
</feature>
<comment type="caution">
    <text evidence="4">The sequence shown here is derived from an EMBL/GenBank/DDBJ whole genome shotgun (WGS) entry which is preliminary data.</text>
</comment>
<accession>A0AAW1UDH8</accession>
<evidence type="ECO:0000256" key="2">
    <source>
        <dbReference type="SAM" id="MobiDB-lite"/>
    </source>
</evidence>